<organism evidence="2 3">
    <name type="scientific">Pisolithus tinctorius Marx 270</name>
    <dbReference type="NCBI Taxonomy" id="870435"/>
    <lineage>
        <taxon>Eukaryota</taxon>
        <taxon>Fungi</taxon>
        <taxon>Dikarya</taxon>
        <taxon>Basidiomycota</taxon>
        <taxon>Agaricomycotina</taxon>
        <taxon>Agaricomycetes</taxon>
        <taxon>Agaricomycetidae</taxon>
        <taxon>Boletales</taxon>
        <taxon>Sclerodermatineae</taxon>
        <taxon>Pisolithaceae</taxon>
        <taxon>Pisolithus</taxon>
    </lineage>
</organism>
<keyword evidence="1" id="KW-0812">Transmembrane</keyword>
<dbReference type="EMBL" id="KN831963">
    <property type="protein sequence ID" value="KIO06373.1"/>
    <property type="molecule type" value="Genomic_DNA"/>
</dbReference>
<proteinExistence type="predicted"/>
<dbReference type="InParanoid" id="A0A0C3JBD3"/>
<gene>
    <name evidence="2" type="ORF">M404DRAFT_999026</name>
</gene>
<reference evidence="2 3" key="1">
    <citation type="submission" date="2014-04" db="EMBL/GenBank/DDBJ databases">
        <authorList>
            <consortium name="DOE Joint Genome Institute"/>
            <person name="Kuo A."/>
            <person name="Kohler A."/>
            <person name="Costa M.D."/>
            <person name="Nagy L.G."/>
            <person name="Floudas D."/>
            <person name="Copeland A."/>
            <person name="Barry K.W."/>
            <person name="Cichocki N."/>
            <person name="Veneault-Fourrey C."/>
            <person name="LaButti K."/>
            <person name="Lindquist E.A."/>
            <person name="Lipzen A."/>
            <person name="Lundell T."/>
            <person name="Morin E."/>
            <person name="Murat C."/>
            <person name="Sun H."/>
            <person name="Tunlid A."/>
            <person name="Henrissat B."/>
            <person name="Grigoriev I.V."/>
            <person name="Hibbett D.S."/>
            <person name="Martin F."/>
            <person name="Nordberg H.P."/>
            <person name="Cantor M.N."/>
            <person name="Hua S.X."/>
        </authorList>
    </citation>
    <scope>NUCLEOTIDE SEQUENCE [LARGE SCALE GENOMIC DNA]</scope>
    <source>
        <strain evidence="2 3">Marx 270</strain>
    </source>
</reference>
<sequence>MVLPPRLSYIRIRDAEDIEFVELILNDVRYCIPRRGRGTFAQVFHEPLLFATEHLSLSVHPRKSRFGFSSETASDTLMISSGQVLSRLQGKKSQRKGGKVLLKLGVLSVTLGVLFETISTPRNQAILNTTTEEFIKENIRQCPCFRVLIIGKFGVGKSSLISRIFGVETAYLRSVQQGQGDIEEELSSPQNERFILHSYELCEGNNYDTVKAFIANRKRMSHIKDQLHAVWLCVQVPIAENDEPVFEEGPEVFLDDVKAVLGNIPIIVIFTKYDRLVGYMQRSHDGDSEAEAKLYLQRYCIQPIQDFMGGMNIPYVAVSSQPAHEQGHEELISLTYDKISESFTPQLSTLSPVLLAAAMAQRMVPSLKAKFSVHIGNQRCQRALDVCTGLRNVKFSDCLRDIHTDIVLVWNFCDTSGYLYSNEFREFMMKMAGDVNSRPASIMNTAYELVILMDSARLLYVVPLFATFALPIALLKLYMRLQYAARQFVAYIADLTSILEILFALTANMKGKKLTRTAIKLAFTVYSASERMQVVHRIIRDFGHRIRDRDVILEKIASFLSSDDMDANVSRVLGLAMDAVDLERDEGWHIDANSLQTS</sequence>
<name>A0A0C3JBD3_PISTI</name>
<dbReference type="HOGENOM" id="CLU_023805_2_1_1"/>
<dbReference type="CDD" id="cd00882">
    <property type="entry name" value="Ras_like_GTPase"/>
    <property type="match status" value="1"/>
</dbReference>
<dbReference type="InterPro" id="IPR027417">
    <property type="entry name" value="P-loop_NTPase"/>
</dbReference>
<dbReference type="STRING" id="870435.A0A0C3JBD3"/>
<keyword evidence="1" id="KW-1133">Transmembrane helix</keyword>
<keyword evidence="3" id="KW-1185">Reference proteome</keyword>
<dbReference type="AlphaFoldDB" id="A0A0C3JBD3"/>
<dbReference type="SUPFAM" id="SSF52540">
    <property type="entry name" value="P-loop containing nucleoside triphosphate hydrolases"/>
    <property type="match status" value="1"/>
</dbReference>
<accession>A0A0C3JBD3</accession>
<evidence type="ECO:0008006" key="4">
    <source>
        <dbReference type="Google" id="ProtNLM"/>
    </source>
</evidence>
<evidence type="ECO:0000256" key="1">
    <source>
        <dbReference type="SAM" id="Phobius"/>
    </source>
</evidence>
<feature type="transmembrane region" description="Helical" evidence="1">
    <location>
        <begin position="488"/>
        <end position="507"/>
    </location>
</feature>
<evidence type="ECO:0000313" key="2">
    <source>
        <dbReference type="EMBL" id="KIO06373.1"/>
    </source>
</evidence>
<dbReference type="OrthoDB" id="59699at2759"/>
<keyword evidence="1" id="KW-0472">Membrane</keyword>
<reference evidence="3" key="2">
    <citation type="submission" date="2015-01" db="EMBL/GenBank/DDBJ databases">
        <title>Evolutionary Origins and Diversification of the Mycorrhizal Mutualists.</title>
        <authorList>
            <consortium name="DOE Joint Genome Institute"/>
            <consortium name="Mycorrhizal Genomics Consortium"/>
            <person name="Kohler A."/>
            <person name="Kuo A."/>
            <person name="Nagy L.G."/>
            <person name="Floudas D."/>
            <person name="Copeland A."/>
            <person name="Barry K.W."/>
            <person name="Cichocki N."/>
            <person name="Veneault-Fourrey C."/>
            <person name="LaButti K."/>
            <person name="Lindquist E.A."/>
            <person name="Lipzen A."/>
            <person name="Lundell T."/>
            <person name="Morin E."/>
            <person name="Murat C."/>
            <person name="Riley R."/>
            <person name="Ohm R."/>
            <person name="Sun H."/>
            <person name="Tunlid A."/>
            <person name="Henrissat B."/>
            <person name="Grigoriev I.V."/>
            <person name="Hibbett D.S."/>
            <person name="Martin F."/>
        </authorList>
    </citation>
    <scope>NUCLEOTIDE SEQUENCE [LARGE SCALE GENOMIC DNA]</scope>
    <source>
        <strain evidence="3">Marx 270</strain>
    </source>
</reference>
<dbReference type="Gene3D" id="3.40.50.300">
    <property type="entry name" value="P-loop containing nucleotide triphosphate hydrolases"/>
    <property type="match status" value="1"/>
</dbReference>
<evidence type="ECO:0000313" key="3">
    <source>
        <dbReference type="Proteomes" id="UP000054217"/>
    </source>
</evidence>
<feature type="transmembrane region" description="Helical" evidence="1">
    <location>
        <begin position="458"/>
        <end position="479"/>
    </location>
</feature>
<protein>
    <recommendedName>
        <fullName evidence="4">G domain-containing protein</fullName>
    </recommendedName>
</protein>
<dbReference type="Proteomes" id="UP000054217">
    <property type="component" value="Unassembled WGS sequence"/>
</dbReference>